<organism evidence="1 2">
    <name type="scientific">Cryptotermes secundus</name>
    <dbReference type="NCBI Taxonomy" id="105785"/>
    <lineage>
        <taxon>Eukaryota</taxon>
        <taxon>Metazoa</taxon>
        <taxon>Ecdysozoa</taxon>
        <taxon>Arthropoda</taxon>
        <taxon>Hexapoda</taxon>
        <taxon>Insecta</taxon>
        <taxon>Pterygota</taxon>
        <taxon>Neoptera</taxon>
        <taxon>Polyneoptera</taxon>
        <taxon>Dictyoptera</taxon>
        <taxon>Blattodea</taxon>
        <taxon>Blattoidea</taxon>
        <taxon>Termitoidae</taxon>
        <taxon>Kalotermitidae</taxon>
        <taxon>Cryptotermitinae</taxon>
        <taxon>Cryptotermes</taxon>
    </lineage>
</organism>
<name>A0A2J7RKU8_9NEOP</name>
<gene>
    <name evidence="1" type="ORF">B7P43_G13787</name>
</gene>
<dbReference type="Proteomes" id="UP000235965">
    <property type="component" value="Unassembled WGS sequence"/>
</dbReference>
<reference evidence="1 2" key="1">
    <citation type="submission" date="2017-12" db="EMBL/GenBank/DDBJ databases">
        <title>Hemimetabolous genomes reveal molecular basis of termite eusociality.</title>
        <authorList>
            <person name="Harrison M.C."/>
            <person name="Jongepier E."/>
            <person name="Robertson H.M."/>
            <person name="Arning N."/>
            <person name="Bitard-Feildel T."/>
            <person name="Chao H."/>
            <person name="Childers C.P."/>
            <person name="Dinh H."/>
            <person name="Doddapaneni H."/>
            <person name="Dugan S."/>
            <person name="Gowin J."/>
            <person name="Greiner C."/>
            <person name="Han Y."/>
            <person name="Hu H."/>
            <person name="Hughes D.S.T."/>
            <person name="Huylmans A.-K."/>
            <person name="Kemena C."/>
            <person name="Kremer L.P.M."/>
            <person name="Lee S.L."/>
            <person name="Lopez-Ezquerra A."/>
            <person name="Mallet L."/>
            <person name="Monroy-Kuhn J.M."/>
            <person name="Moser A."/>
            <person name="Murali S.C."/>
            <person name="Muzny D.M."/>
            <person name="Otani S."/>
            <person name="Piulachs M.-D."/>
            <person name="Poelchau M."/>
            <person name="Qu J."/>
            <person name="Schaub F."/>
            <person name="Wada-Katsumata A."/>
            <person name="Worley K.C."/>
            <person name="Xie Q."/>
            <person name="Ylla G."/>
            <person name="Poulsen M."/>
            <person name="Gibbs R.A."/>
            <person name="Schal C."/>
            <person name="Richards S."/>
            <person name="Belles X."/>
            <person name="Korb J."/>
            <person name="Bornberg-Bauer E."/>
        </authorList>
    </citation>
    <scope>NUCLEOTIDE SEQUENCE [LARGE SCALE GENOMIC DNA]</scope>
    <source>
        <tissue evidence="1">Whole body</tissue>
    </source>
</reference>
<evidence type="ECO:0000313" key="2">
    <source>
        <dbReference type="Proteomes" id="UP000235965"/>
    </source>
</evidence>
<comment type="caution">
    <text evidence="1">The sequence shown here is derived from an EMBL/GenBank/DDBJ whole genome shotgun (WGS) entry which is preliminary data.</text>
</comment>
<protein>
    <submittedName>
        <fullName evidence="1">Uncharacterized protein</fullName>
    </submittedName>
</protein>
<proteinExistence type="predicted"/>
<accession>A0A2J7RKU8</accession>
<dbReference type="AlphaFoldDB" id="A0A2J7RKU8"/>
<dbReference type="EMBL" id="NEVH01002708">
    <property type="protein sequence ID" value="PNF41450.1"/>
    <property type="molecule type" value="Genomic_DNA"/>
</dbReference>
<dbReference type="InParanoid" id="A0A2J7RKU8"/>
<keyword evidence="2" id="KW-1185">Reference proteome</keyword>
<sequence>MSMVYANRLTVYTLFHLILPFHTTYFSTNVPSSGVFMHVKLLYCSVQRMR</sequence>
<evidence type="ECO:0000313" key="1">
    <source>
        <dbReference type="EMBL" id="PNF41450.1"/>
    </source>
</evidence>